<dbReference type="Proteomes" id="UP000070366">
    <property type="component" value="Unassembled WGS sequence"/>
</dbReference>
<dbReference type="KEGG" id="cmiu:B1H56_10035"/>
<comment type="caution">
    <text evidence="10">The sequence shown here is derived from an EMBL/GenBank/DDBJ whole genome shotgun (WGS) entry which is preliminary data.</text>
</comment>
<evidence type="ECO:0000256" key="1">
    <source>
        <dbReference type="ARBA" id="ARBA00009333"/>
    </source>
</evidence>
<dbReference type="AlphaFoldDB" id="A0A136Q7L1"/>
<evidence type="ECO:0000259" key="9">
    <source>
        <dbReference type="Pfam" id="PF07992"/>
    </source>
</evidence>
<comment type="similarity">
    <text evidence="1 7">Belongs to the class-II pyridine nucleotide-disulfide oxidoreductase family.</text>
</comment>
<evidence type="ECO:0000256" key="7">
    <source>
        <dbReference type="RuleBase" id="RU003880"/>
    </source>
</evidence>
<dbReference type="InterPro" id="IPR005982">
    <property type="entry name" value="Thioredox_Rdtase"/>
</dbReference>
<keyword evidence="2 7" id="KW-0285">Flavoprotein</keyword>
<keyword evidence="8" id="KW-0521">NADP</keyword>
<evidence type="ECO:0000256" key="4">
    <source>
        <dbReference type="ARBA" id="ARBA00023002"/>
    </source>
</evidence>
<dbReference type="STRING" id="626937.HMPREF3293_00599"/>
<feature type="domain" description="FAD/NAD(P)-binding" evidence="9">
    <location>
        <begin position="3"/>
        <end position="290"/>
    </location>
</feature>
<dbReference type="Gene3D" id="3.50.50.60">
    <property type="entry name" value="FAD/NAD(P)-binding domain"/>
    <property type="match status" value="2"/>
</dbReference>
<name>A0A136Q7L1_9FIRM</name>
<evidence type="ECO:0000256" key="5">
    <source>
        <dbReference type="ARBA" id="ARBA00023157"/>
    </source>
</evidence>
<dbReference type="NCBIfam" id="TIGR01292">
    <property type="entry name" value="TRX_reduct"/>
    <property type="match status" value="1"/>
</dbReference>
<dbReference type="PROSITE" id="PS00573">
    <property type="entry name" value="PYRIDINE_REDOX_2"/>
    <property type="match status" value="1"/>
</dbReference>
<evidence type="ECO:0000256" key="2">
    <source>
        <dbReference type="ARBA" id="ARBA00022630"/>
    </source>
</evidence>
<comment type="cofactor">
    <cofactor evidence="8">
        <name>FAD</name>
        <dbReference type="ChEBI" id="CHEBI:57692"/>
    </cofactor>
    <text evidence="8">Binds 1 FAD per subunit.</text>
</comment>
<dbReference type="RefSeq" id="WP_066522662.1">
    <property type="nucleotide sequence ID" value="NZ_CABMOF010000009.1"/>
</dbReference>
<keyword evidence="6 7" id="KW-0676">Redox-active center</keyword>
<evidence type="ECO:0000313" key="10">
    <source>
        <dbReference type="EMBL" id="KXK66556.1"/>
    </source>
</evidence>
<dbReference type="PRINTS" id="PR00368">
    <property type="entry name" value="FADPNR"/>
</dbReference>
<dbReference type="GO" id="GO:0019430">
    <property type="term" value="P:removal of superoxide radicals"/>
    <property type="evidence" value="ECO:0007669"/>
    <property type="project" value="UniProtKB-UniRule"/>
</dbReference>
<dbReference type="PRINTS" id="PR00469">
    <property type="entry name" value="PNDRDTASEII"/>
</dbReference>
<evidence type="ECO:0000256" key="3">
    <source>
        <dbReference type="ARBA" id="ARBA00022827"/>
    </source>
</evidence>
<keyword evidence="11" id="KW-1185">Reference proteome</keyword>
<dbReference type="EC" id="1.8.1.9" evidence="7"/>
<gene>
    <name evidence="10" type="ORF">HMPREF3293_00599</name>
</gene>
<dbReference type="InterPro" id="IPR008255">
    <property type="entry name" value="Pyr_nucl-diS_OxRdtase_2_AS"/>
</dbReference>
<comment type="catalytic activity">
    <reaction evidence="7">
        <text>[thioredoxin]-dithiol + NADP(+) = [thioredoxin]-disulfide + NADPH + H(+)</text>
        <dbReference type="Rhea" id="RHEA:20345"/>
        <dbReference type="Rhea" id="RHEA-COMP:10698"/>
        <dbReference type="Rhea" id="RHEA-COMP:10700"/>
        <dbReference type="ChEBI" id="CHEBI:15378"/>
        <dbReference type="ChEBI" id="CHEBI:29950"/>
        <dbReference type="ChEBI" id="CHEBI:50058"/>
        <dbReference type="ChEBI" id="CHEBI:57783"/>
        <dbReference type="ChEBI" id="CHEBI:58349"/>
        <dbReference type="EC" id="1.8.1.9"/>
    </reaction>
</comment>
<evidence type="ECO:0000256" key="6">
    <source>
        <dbReference type="ARBA" id="ARBA00023284"/>
    </source>
</evidence>
<keyword evidence="4 7" id="KW-0560">Oxidoreductase</keyword>
<keyword evidence="5" id="KW-1015">Disulfide bond</keyword>
<dbReference type="PATRIC" id="fig|626937.4.peg.590"/>
<dbReference type="EMBL" id="LSZW01000040">
    <property type="protein sequence ID" value="KXK66556.1"/>
    <property type="molecule type" value="Genomic_DNA"/>
</dbReference>
<dbReference type="GO" id="GO:0004791">
    <property type="term" value="F:thioredoxin-disulfide reductase (NADPH) activity"/>
    <property type="evidence" value="ECO:0007669"/>
    <property type="project" value="UniProtKB-UniRule"/>
</dbReference>
<dbReference type="InterPro" id="IPR036188">
    <property type="entry name" value="FAD/NAD-bd_sf"/>
</dbReference>
<comment type="subunit">
    <text evidence="7">Homodimer.</text>
</comment>
<evidence type="ECO:0000313" key="11">
    <source>
        <dbReference type="Proteomes" id="UP000070366"/>
    </source>
</evidence>
<dbReference type="Pfam" id="PF07992">
    <property type="entry name" value="Pyr_redox_2"/>
    <property type="match status" value="1"/>
</dbReference>
<evidence type="ECO:0000256" key="8">
    <source>
        <dbReference type="RuleBase" id="RU003881"/>
    </source>
</evidence>
<protein>
    <recommendedName>
        <fullName evidence="7">Thioredoxin reductase</fullName>
        <ecNumber evidence="7">1.8.1.9</ecNumber>
    </recommendedName>
</protein>
<accession>A0A136Q7L1</accession>
<dbReference type="SUPFAM" id="SSF51905">
    <property type="entry name" value="FAD/NAD(P)-binding domain"/>
    <property type="match status" value="1"/>
</dbReference>
<organism evidence="10 11">
    <name type="scientific">Christensenella minuta</name>
    <dbReference type="NCBI Taxonomy" id="626937"/>
    <lineage>
        <taxon>Bacteria</taxon>
        <taxon>Bacillati</taxon>
        <taxon>Bacillota</taxon>
        <taxon>Clostridia</taxon>
        <taxon>Christensenellales</taxon>
        <taxon>Christensenellaceae</taxon>
        <taxon>Christensenella</taxon>
    </lineage>
</organism>
<proteinExistence type="inferred from homology"/>
<dbReference type="PANTHER" id="PTHR48105">
    <property type="entry name" value="THIOREDOXIN REDUCTASE 1-RELATED-RELATED"/>
    <property type="match status" value="1"/>
</dbReference>
<dbReference type="GO" id="GO:0005737">
    <property type="term" value="C:cytoplasm"/>
    <property type="evidence" value="ECO:0007669"/>
    <property type="project" value="InterPro"/>
</dbReference>
<sequence>MTYDVIIAGAGPAGLTAAIYACRGGLRTLVLERAFAGGQMAISHIIDNYPGFENEVTGAALAHSMKLQAQNLGAEIVTEEITKFELREPVKKITTTKTAYQAKAVILAMGASPKQLGVKGEDALLGAGVSYCATCDGAFFRGRDVAVVGGGNTAVEDALYLAKFCSRVYVIHRRDQFRAMKGMVDAAAAVPNIEFVLSHTPESVNGENTVESVTVRDVKTGKTKDLPVAGVFIAVGQTPKTDLVKDQVETDEAGFIKADESCKTNLPGVSCAGDIRTKRLRQIVTAVADGAVAADNSLGLGCVLQAAKAQEQ</sequence>
<dbReference type="InterPro" id="IPR023753">
    <property type="entry name" value="FAD/NAD-binding_dom"/>
</dbReference>
<dbReference type="InterPro" id="IPR050097">
    <property type="entry name" value="Ferredoxin-NADP_redctase_2"/>
</dbReference>
<reference evidence="10 11" key="1">
    <citation type="submission" date="2016-02" db="EMBL/GenBank/DDBJ databases">
        <authorList>
            <person name="Wen L."/>
            <person name="He K."/>
            <person name="Yang H."/>
        </authorList>
    </citation>
    <scope>NUCLEOTIDE SEQUENCE [LARGE SCALE GENOMIC DNA]</scope>
    <source>
        <strain evidence="10 11">DSM 22607</strain>
    </source>
</reference>
<keyword evidence="3 7" id="KW-0274">FAD</keyword>
<dbReference type="OrthoDB" id="9806179at2"/>